<keyword evidence="1" id="KW-0472">Membrane</keyword>
<evidence type="ECO:0000313" key="3">
    <source>
        <dbReference type="EMBL" id="MDT0483685.1"/>
    </source>
</evidence>
<feature type="transmembrane region" description="Helical" evidence="1">
    <location>
        <begin position="341"/>
        <end position="359"/>
    </location>
</feature>
<organism evidence="3 4">
    <name type="scientific">Streptomyces doebereineriae</name>
    <dbReference type="NCBI Taxonomy" id="3075528"/>
    <lineage>
        <taxon>Bacteria</taxon>
        <taxon>Bacillati</taxon>
        <taxon>Actinomycetota</taxon>
        <taxon>Actinomycetes</taxon>
        <taxon>Kitasatosporales</taxon>
        <taxon>Streptomycetaceae</taxon>
        <taxon>Streptomyces</taxon>
    </lineage>
</organism>
<accession>A0ABU2VEJ9</accession>
<feature type="transmembrane region" description="Helical" evidence="1">
    <location>
        <begin position="208"/>
        <end position="229"/>
    </location>
</feature>
<dbReference type="Pfam" id="PF00583">
    <property type="entry name" value="Acetyltransf_1"/>
    <property type="match status" value="1"/>
</dbReference>
<dbReference type="Gene3D" id="3.40.630.30">
    <property type="match status" value="1"/>
</dbReference>
<dbReference type="RefSeq" id="WP_311716595.1">
    <property type="nucleotide sequence ID" value="NZ_JAVREZ010000009.1"/>
</dbReference>
<reference evidence="4" key="1">
    <citation type="submission" date="2023-07" db="EMBL/GenBank/DDBJ databases">
        <title>30 novel species of actinomycetes from the DSMZ collection.</title>
        <authorList>
            <person name="Nouioui I."/>
        </authorList>
    </citation>
    <scope>NUCLEOTIDE SEQUENCE [LARGE SCALE GENOMIC DNA]</scope>
    <source>
        <strain evidence="4">DSM 41640</strain>
    </source>
</reference>
<dbReference type="EC" id="2.3.1.-" evidence="3"/>
<feature type="transmembrane region" description="Helical" evidence="1">
    <location>
        <begin position="281"/>
        <end position="300"/>
    </location>
</feature>
<dbReference type="SUPFAM" id="SSF55729">
    <property type="entry name" value="Acyl-CoA N-acyltransferases (Nat)"/>
    <property type="match status" value="1"/>
</dbReference>
<keyword evidence="3" id="KW-0808">Transferase</keyword>
<name>A0ABU2VEJ9_9ACTN</name>
<dbReference type="InterPro" id="IPR016181">
    <property type="entry name" value="Acyl_CoA_acyltransferase"/>
</dbReference>
<dbReference type="CDD" id="cd04301">
    <property type="entry name" value="NAT_SF"/>
    <property type="match status" value="1"/>
</dbReference>
<keyword evidence="1" id="KW-1133">Transmembrane helix</keyword>
<gene>
    <name evidence="3" type="ORF">RNB18_26345</name>
</gene>
<evidence type="ECO:0000259" key="2">
    <source>
        <dbReference type="PROSITE" id="PS51186"/>
    </source>
</evidence>
<dbReference type="InterPro" id="IPR000182">
    <property type="entry name" value="GNAT_dom"/>
</dbReference>
<evidence type="ECO:0000256" key="1">
    <source>
        <dbReference type="SAM" id="Phobius"/>
    </source>
</evidence>
<protein>
    <submittedName>
        <fullName evidence="3">GNAT family N-acetyltransferase</fullName>
        <ecNumber evidence="3">2.3.1.-</ecNumber>
    </submittedName>
</protein>
<feature type="transmembrane region" description="Helical" evidence="1">
    <location>
        <begin position="306"/>
        <end position="323"/>
    </location>
</feature>
<dbReference type="PROSITE" id="PS51186">
    <property type="entry name" value="GNAT"/>
    <property type="match status" value="1"/>
</dbReference>
<keyword evidence="4" id="KW-1185">Reference proteome</keyword>
<feature type="domain" description="N-acetyltransferase" evidence="2">
    <location>
        <begin position="4"/>
        <end position="149"/>
    </location>
</feature>
<feature type="transmembrane region" description="Helical" evidence="1">
    <location>
        <begin position="241"/>
        <end position="260"/>
    </location>
</feature>
<feature type="transmembrane region" description="Helical" evidence="1">
    <location>
        <begin position="365"/>
        <end position="384"/>
    </location>
</feature>
<evidence type="ECO:0000313" key="4">
    <source>
        <dbReference type="Proteomes" id="UP001183824"/>
    </source>
</evidence>
<keyword evidence="1" id="KW-0812">Transmembrane</keyword>
<dbReference type="GO" id="GO:0016746">
    <property type="term" value="F:acyltransferase activity"/>
    <property type="evidence" value="ECO:0007669"/>
    <property type="project" value="UniProtKB-KW"/>
</dbReference>
<dbReference type="EMBL" id="JAVREZ010000009">
    <property type="protein sequence ID" value="MDT0483685.1"/>
    <property type="molecule type" value="Genomic_DNA"/>
</dbReference>
<comment type="caution">
    <text evidence="3">The sequence shown here is derived from an EMBL/GenBank/DDBJ whole genome shotgun (WGS) entry which is preliminary data.</text>
</comment>
<proteinExistence type="predicted"/>
<keyword evidence="3" id="KW-0012">Acyltransferase</keyword>
<sequence>MREWTVRAARPADLAGLRSLLTDTCEPQDIPSPALLAEAVAGDLVRVAVSDGVPVGCVVAERPSPGHARLMVVAVRAEARRQGVAAQLLAEMLRHFLGASDDEPPLMSAIARTEQLTLTRLLLASGFIGTRVMRLSGLPVHYQYKSRVEYIDPEARHLVPVSAREQLAESLAPSDHAVTALVTLGGEPAFEIARFEKDDPAALQSGEAAAGIAFSGSILAAITFLLGFAFSSTRFPDDVRLLLIGATFATVLSLIVYASASGELARIRANSFGRIMKWGNVLSEYGGVLPFVISLPVTYAQASGDPWTTMMLAVVLSLAIGWYERSEFSIAHRFRGSRTELALKVFTAASPAIGAALVAADTTSWPWSIALIATLTARTWLYLFRRGAEADVAERRQWRIRVRS</sequence>
<dbReference type="Proteomes" id="UP001183824">
    <property type="component" value="Unassembled WGS sequence"/>
</dbReference>